<evidence type="ECO:0000256" key="1">
    <source>
        <dbReference type="SAM" id="MobiDB-lite"/>
    </source>
</evidence>
<dbReference type="Proteomes" id="UP001497516">
    <property type="component" value="Chromosome 6"/>
</dbReference>
<proteinExistence type="predicted"/>
<dbReference type="SUPFAM" id="SSF56672">
    <property type="entry name" value="DNA/RNA polymerases"/>
    <property type="match status" value="1"/>
</dbReference>
<evidence type="ECO:0008006" key="4">
    <source>
        <dbReference type="Google" id="ProtNLM"/>
    </source>
</evidence>
<dbReference type="EMBL" id="OZ034819">
    <property type="protein sequence ID" value="CAL1394224.1"/>
    <property type="molecule type" value="Genomic_DNA"/>
</dbReference>
<dbReference type="Gene3D" id="3.10.10.10">
    <property type="entry name" value="HIV Type 1 Reverse Transcriptase, subunit A, domain 1"/>
    <property type="match status" value="1"/>
</dbReference>
<dbReference type="PANTHER" id="PTHR35046:SF9">
    <property type="entry name" value="RNA-DIRECTED DNA POLYMERASE"/>
    <property type="match status" value="1"/>
</dbReference>
<evidence type="ECO:0000313" key="2">
    <source>
        <dbReference type="EMBL" id="CAL1394224.1"/>
    </source>
</evidence>
<gene>
    <name evidence="2" type="ORF">LTRI10_LOCUS34742</name>
</gene>
<evidence type="ECO:0000313" key="3">
    <source>
        <dbReference type="Proteomes" id="UP001497516"/>
    </source>
</evidence>
<protein>
    <recommendedName>
        <fullName evidence="4">Reverse transcriptase</fullName>
    </recommendedName>
</protein>
<dbReference type="InterPro" id="IPR043502">
    <property type="entry name" value="DNA/RNA_pol_sf"/>
</dbReference>
<organism evidence="2 3">
    <name type="scientific">Linum trigynum</name>
    <dbReference type="NCBI Taxonomy" id="586398"/>
    <lineage>
        <taxon>Eukaryota</taxon>
        <taxon>Viridiplantae</taxon>
        <taxon>Streptophyta</taxon>
        <taxon>Embryophyta</taxon>
        <taxon>Tracheophyta</taxon>
        <taxon>Spermatophyta</taxon>
        <taxon>Magnoliopsida</taxon>
        <taxon>eudicotyledons</taxon>
        <taxon>Gunneridae</taxon>
        <taxon>Pentapetalae</taxon>
        <taxon>rosids</taxon>
        <taxon>fabids</taxon>
        <taxon>Malpighiales</taxon>
        <taxon>Linaceae</taxon>
        <taxon>Linum</taxon>
    </lineage>
</organism>
<reference evidence="2 3" key="1">
    <citation type="submission" date="2024-04" db="EMBL/GenBank/DDBJ databases">
        <authorList>
            <person name="Fracassetti M."/>
        </authorList>
    </citation>
    <scope>NUCLEOTIDE SEQUENCE [LARGE SCALE GENOMIC DNA]</scope>
</reference>
<name>A0AAV2F889_9ROSI</name>
<accession>A0AAV2F889</accession>
<dbReference type="AlphaFoldDB" id="A0AAV2F889"/>
<feature type="region of interest" description="Disordered" evidence="1">
    <location>
        <begin position="1"/>
        <end position="25"/>
    </location>
</feature>
<dbReference type="PANTHER" id="PTHR35046">
    <property type="entry name" value="ZINC KNUCKLE (CCHC-TYPE) FAMILY PROTEIN"/>
    <property type="match status" value="1"/>
</dbReference>
<sequence>MSFPKKHQKDYHQSKGHQIDFVPGDTIPNKAAYRMNPEETNDLQRQTDKLMEKGHVRQSTSPFAVLVILVPKKDYTWRMGVDC</sequence>
<keyword evidence="3" id="KW-1185">Reference proteome</keyword>